<keyword evidence="1" id="KW-0808">Transferase</keyword>
<evidence type="ECO:0000256" key="3">
    <source>
        <dbReference type="ARBA" id="ARBA00022777"/>
    </source>
</evidence>
<reference evidence="9" key="1">
    <citation type="submission" date="2019-08" db="EMBL/GenBank/DDBJ databases">
        <title>Limnoglobus roseus gen. nov., sp. nov., a novel freshwater planctomycete with a giant genome from the family Gemmataceae.</title>
        <authorList>
            <person name="Kulichevskaya I.S."/>
            <person name="Naumoff D.G."/>
            <person name="Miroshnikov K."/>
            <person name="Ivanova A."/>
            <person name="Philippov D.A."/>
            <person name="Hakobyan A."/>
            <person name="Rijpstra I.C."/>
            <person name="Sinninghe Damste J.S."/>
            <person name="Liesack W."/>
            <person name="Dedysh S.N."/>
        </authorList>
    </citation>
    <scope>NUCLEOTIDE SEQUENCE [LARGE SCALE GENOMIC DNA]</scope>
    <source>
        <strain evidence="9">PX52</strain>
    </source>
</reference>
<evidence type="ECO:0000256" key="2">
    <source>
        <dbReference type="ARBA" id="ARBA00022741"/>
    </source>
</evidence>
<dbReference type="AlphaFoldDB" id="A0A5C1ASA8"/>
<dbReference type="KEGG" id="lrs:PX52LOC_07202"/>
<dbReference type="InterPro" id="IPR017441">
    <property type="entry name" value="Protein_kinase_ATP_BS"/>
</dbReference>
<dbReference type="Pfam" id="PF00069">
    <property type="entry name" value="Pkinase"/>
    <property type="match status" value="1"/>
</dbReference>
<dbReference type="Gene3D" id="3.30.200.20">
    <property type="entry name" value="Phosphorylase Kinase, domain 1"/>
    <property type="match status" value="1"/>
</dbReference>
<sequence>MNSSADAREPLEPFLEAIRRSRLVTDERAAELARTTDPDTDATELADQLVSIGELTRFQADKLLAGQPGGLILGKYRILAPLGRGGMGVVYLTRENTDAANVTRPLMALKILSPKKAVEPRTRDRFLREMAIGRVIPNHRNVTRMYAAGEVNGVSYIAMEYAPGRTIKEIVAEDGPMPPGEAARVFAEIADGLAAMHNAGLIHRDIKPANIIITPDGTAKLIDFGFALHIGDELPRDPSLIGGKGYILGSMDYIAPEQATDATDVSPRSDLYALGASLYFALSGCPPFPGGTALQKIRWHRNDSPPPIRTLCPGLPLELAVVVSKLMAKDPEERFASAVHVAEVLRQWATPVAKHDDTVATDEHELSTDELWIDPRRDLRDDSDSREGRREPDEELTVAVPMWVIWAVLVAVGLSFVLGFAFGLLNR</sequence>
<dbReference type="PANTHER" id="PTHR43289">
    <property type="entry name" value="MITOGEN-ACTIVATED PROTEIN KINASE KINASE KINASE 20-RELATED"/>
    <property type="match status" value="1"/>
</dbReference>
<dbReference type="SUPFAM" id="SSF56112">
    <property type="entry name" value="Protein kinase-like (PK-like)"/>
    <property type="match status" value="1"/>
</dbReference>
<dbReference type="RefSeq" id="WP_149114440.1">
    <property type="nucleotide sequence ID" value="NZ_CP042425.1"/>
</dbReference>
<dbReference type="InterPro" id="IPR000719">
    <property type="entry name" value="Prot_kinase_dom"/>
</dbReference>
<dbReference type="OrthoDB" id="6111975at2"/>
<name>A0A5C1ASA8_9BACT</name>
<feature type="domain" description="Protein kinase" evidence="7">
    <location>
        <begin position="76"/>
        <end position="349"/>
    </location>
</feature>
<dbReference type="EMBL" id="CP042425">
    <property type="protein sequence ID" value="QEL20114.1"/>
    <property type="molecule type" value="Genomic_DNA"/>
</dbReference>
<dbReference type="Gene3D" id="1.10.510.10">
    <property type="entry name" value="Transferase(Phosphotransferase) domain 1"/>
    <property type="match status" value="1"/>
</dbReference>
<proteinExistence type="predicted"/>
<evidence type="ECO:0000256" key="4">
    <source>
        <dbReference type="ARBA" id="ARBA00022840"/>
    </source>
</evidence>
<keyword evidence="9" id="KW-1185">Reference proteome</keyword>
<organism evidence="8 9">
    <name type="scientific">Limnoglobus roseus</name>
    <dbReference type="NCBI Taxonomy" id="2598579"/>
    <lineage>
        <taxon>Bacteria</taxon>
        <taxon>Pseudomonadati</taxon>
        <taxon>Planctomycetota</taxon>
        <taxon>Planctomycetia</taxon>
        <taxon>Gemmatales</taxon>
        <taxon>Gemmataceae</taxon>
        <taxon>Limnoglobus</taxon>
    </lineage>
</organism>
<keyword evidence="4 5" id="KW-0067">ATP-binding</keyword>
<accession>A0A5C1ASA8</accession>
<gene>
    <name evidence="8" type="ORF">PX52LOC_07202</name>
</gene>
<dbReference type="SMART" id="SM00220">
    <property type="entry name" value="S_TKc"/>
    <property type="match status" value="1"/>
</dbReference>
<dbReference type="PROSITE" id="PS00108">
    <property type="entry name" value="PROTEIN_KINASE_ST"/>
    <property type="match status" value="1"/>
</dbReference>
<evidence type="ECO:0000256" key="1">
    <source>
        <dbReference type="ARBA" id="ARBA00022679"/>
    </source>
</evidence>
<dbReference type="CDD" id="cd14014">
    <property type="entry name" value="STKc_PknB_like"/>
    <property type="match status" value="1"/>
</dbReference>
<keyword evidence="6" id="KW-1133">Transmembrane helix</keyword>
<dbReference type="GO" id="GO:0004674">
    <property type="term" value="F:protein serine/threonine kinase activity"/>
    <property type="evidence" value="ECO:0007669"/>
    <property type="project" value="UniProtKB-KW"/>
</dbReference>
<dbReference type="GO" id="GO:0005524">
    <property type="term" value="F:ATP binding"/>
    <property type="evidence" value="ECO:0007669"/>
    <property type="project" value="UniProtKB-UniRule"/>
</dbReference>
<evidence type="ECO:0000256" key="6">
    <source>
        <dbReference type="SAM" id="Phobius"/>
    </source>
</evidence>
<keyword evidence="3 8" id="KW-0418">Kinase</keyword>
<dbReference type="PROSITE" id="PS50011">
    <property type="entry name" value="PROTEIN_KINASE_DOM"/>
    <property type="match status" value="1"/>
</dbReference>
<protein>
    <submittedName>
        <fullName evidence="8">Serine/threonine protein kinase</fullName>
    </submittedName>
</protein>
<keyword evidence="2 5" id="KW-0547">Nucleotide-binding</keyword>
<dbReference type="InterPro" id="IPR011009">
    <property type="entry name" value="Kinase-like_dom_sf"/>
</dbReference>
<evidence type="ECO:0000313" key="8">
    <source>
        <dbReference type="EMBL" id="QEL20114.1"/>
    </source>
</evidence>
<dbReference type="InterPro" id="IPR008271">
    <property type="entry name" value="Ser/Thr_kinase_AS"/>
</dbReference>
<feature type="transmembrane region" description="Helical" evidence="6">
    <location>
        <begin position="403"/>
        <end position="425"/>
    </location>
</feature>
<evidence type="ECO:0000313" key="9">
    <source>
        <dbReference type="Proteomes" id="UP000324974"/>
    </source>
</evidence>
<dbReference type="PROSITE" id="PS00107">
    <property type="entry name" value="PROTEIN_KINASE_ATP"/>
    <property type="match status" value="1"/>
</dbReference>
<keyword evidence="6" id="KW-0472">Membrane</keyword>
<dbReference type="Proteomes" id="UP000324974">
    <property type="component" value="Chromosome"/>
</dbReference>
<feature type="binding site" evidence="5">
    <location>
        <position position="110"/>
    </location>
    <ligand>
        <name>ATP</name>
        <dbReference type="ChEBI" id="CHEBI:30616"/>
    </ligand>
</feature>
<evidence type="ECO:0000256" key="5">
    <source>
        <dbReference type="PROSITE-ProRule" id="PRU10141"/>
    </source>
</evidence>
<dbReference type="PANTHER" id="PTHR43289:SF6">
    <property type="entry name" value="SERINE_THREONINE-PROTEIN KINASE NEKL-3"/>
    <property type="match status" value="1"/>
</dbReference>
<keyword evidence="8" id="KW-0723">Serine/threonine-protein kinase</keyword>
<evidence type="ECO:0000259" key="7">
    <source>
        <dbReference type="PROSITE" id="PS50011"/>
    </source>
</evidence>
<keyword evidence="6" id="KW-0812">Transmembrane</keyword>